<evidence type="ECO:0000313" key="1">
    <source>
        <dbReference type="EMBL" id="GGX79076.1"/>
    </source>
</evidence>
<dbReference type="Proteomes" id="UP000659223">
    <property type="component" value="Unassembled WGS sequence"/>
</dbReference>
<accession>A0ABQ2YDR6</accession>
<comment type="caution">
    <text evidence="1">The sequence shown here is derived from an EMBL/GenBank/DDBJ whole genome shotgun (WGS) entry which is preliminary data.</text>
</comment>
<proteinExistence type="predicted"/>
<keyword evidence="2" id="KW-1185">Reference proteome</keyword>
<gene>
    <name evidence="1" type="ORF">GCM10010324_25800</name>
</gene>
<dbReference type="RefSeq" id="WP_190021791.1">
    <property type="nucleotide sequence ID" value="NZ_BMUT01000004.1"/>
</dbReference>
<sequence length="104" mass="10398">MHLPVVALPKWAAAAIAAVAVLAGGTFVAVDVVTASSSQGAAGTSDQALLDIHRTLNFRNITNGPVEVNLLANTRNVGGFYGAVSSEIGSDGEGGTRVSVGAHL</sequence>
<name>A0ABQ2YDR6_9ACTN</name>
<dbReference type="EMBL" id="BMUT01000004">
    <property type="protein sequence ID" value="GGX79076.1"/>
    <property type="molecule type" value="Genomic_DNA"/>
</dbReference>
<protein>
    <submittedName>
        <fullName evidence="1">Uncharacterized protein</fullName>
    </submittedName>
</protein>
<evidence type="ECO:0000313" key="2">
    <source>
        <dbReference type="Proteomes" id="UP000659223"/>
    </source>
</evidence>
<reference evidence="2" key="1">
    <citation type="journal article" date="2019" name="Int. J. Syst. Evol. Microbiol.">
        <title>The Global Catalogue of Microorganisms (GCM) 10K type strain sequencing project: providing services to taxonomists for standard genome sequencing and annotation.</title>
        <authorList>
            <consortium name="The Broad Institute Genomics Platform"/>
            <consortium name="The Broad Institute Genome Sequencing Center for Infectious Disease"/>
            <person name="Wu L."/>
            <person name="Ma J."/>
        </authorList>
    </citation>
    <scope>NUCLEOTIDE SEQUENCE [LARGE SCALE GENOMIC DNA]</scope>
    <source>
        <strain evidence="2">JCM 4586</strain>
    </source>
</reference>
<organism evidence="1 2">
    <name type="scientific">Streptomyces hiroshimensis</name>
    <dbReference type="NCBI Taxonomy" id="66424"/>
    <lineage>
        <taxon>Bacteria</taxon>
        <taxon>Bacillati</taxon>
        <taxon>Actinomycetota</taxon>
        <taxon>Actinomycetes</taxon>
        <taxon>Kitasatosporales</taxon>
        <taxon>Streptomycetaceae</taxon>
        <taxon>Streptomyces</taxon>
    </lineage>
</organism>